<accession>X0WNI6</accession>
<comment type="caution">
    <text evidence="1">The sequence shown here is derived from an EMBL/GenBank/DDBJ whole genome shotgun (WGS) entry which is preliminary data.</text>
</comment>
<protein>
    <submittedName>
        <fullName evidence="1">Uncharacterized protein</fullName>
    </submittedName>
</protein>
<reference evidence="1" key="1">
    <citation type="journal article" date="2014" name="Front. Microbiol.">
        <title>High frequency of phylogenetically diverse reductive dehalogenase-homologous genes in deep subseafloor sedimentary metagenomes.</title>
        <authorList>
            <person name="Kawai M."/>
            <person name="Futagami T."/>
            <person name="Toyoda A."/>
            <person name="Takaki Y."/>
            <person name="Nishi S."/>
            <person name="Hori S."/>
            <person name="Arai W."/>
            <person name="Tsubouchi T."/>
            <person name="Morono Y."/>
            <person name="Uchiyama I."/>
            <person name="Ito T."/>
            <person name="Fujiyama A."/>
            <person name="Inagaki F."/>
            <person name="Takami H."/>
        </authorList>
    </citation>
    <scope>NUCLEOTIDE SEQUENCE</scope>
    <source>
        <strain evidence="1">Expedition CK06-06</strain>
    </source>
</reference>
<dbReference type="EMBL" id="BARS01038868">
    <property type="protein sequence ID" value="GAG14266.1"/>
    <property type="molecule type" value="Genomic_DNA"/>
</dbReference>
<name>X0WNI6_9ZZZZ</name>
<sequence length="62" mass="7120">MRSQNYSVHLPFIYFTPQNLLDTITPFRVPVFTVEADGGERVPTMTIKIKENEGSKTIQLSY</sequence>
<gene>
    <name evidence="1" type="ORF">S01H1_59437</name>
</gene>
<organism evidence="1">
    <name type="scientific">marine sediment metagenome</name>
    <dbReference type="NCBI Taxonomy" id="412755"/>
    <lineage>
        <taxon>unclassified sequences</taxon>
        <taxon>metagenomes</taxon>
        <taxon>ecological metagenomes</taxon>
    </lineage>
</organism>
<evidence type="ECO:0000313" key="1">
    <source>
        <dbReference type="EMBL" id="GAG14266.1"/>
    </source>
</evidence>
<proteinExistence type="predicted"/>
<dbReference type="AlphaFoldDB" id="X0WNI6"/>